<accession>A0A844QKV4</accession>
<protein>
    <recommendedName>
        <fullName evidence="3">PcfJ-like protein</fullName>
    </recommendedName>
</protein>
<dbReference type="AlphaFoldDB" id="A0A844QKV4"/>
<evidence type="ECO:0008006" key="3">
    <source>
        <dbReference type="Google" id="ProtNLM"/>
    </source>
</evidence>
<proteinExistence type="predicted"/>
<reference evidence="1 2" key="1">
    <citation type="submission" date="2019-12" db="EMBL/GenBank/DDBJ databases">
        <title>Nitratireductor arenosus sp. nov., Isolated from sea sand, Jeju island, South Korea.</title>
        <authorList>
            <person name="Kim W."/>
        </authorList>
    </citation>
    <scope>NUCLEOTIDE SEQUENCE [LARGE SCALE GENOMIC DNA]</scope>
    <source>
        <strain evidence="1 2">CAU 1489</strain>
    </source>
</reference>
<dbReference type="Proteomes" id="UP000463224">
    <property type="component" value="Unassembled WGS sequence"/>
</dbReference>
<organism evidence="1 2">
    <name type="scientific">Nitratireductor arenosus</name>
    <dbReference type="NCBI Taxonomy" id="2682096"/>
    <lineage>
        <taxon>Bacteria</taxon>
        <taxon>Pseudomonadati</taxon>
        <taxon>Pseudomonadota</taxon>
        <taxon>Alphaproteobacteria</taxon>
        <taxon>Hyphomicrobiales</taxon>
        <taxon>Phyllobacteriaceae</taxon>
        <taxon>Nitratireductor</taxon>
    </lineage>
</organism>
<comment type="caution">
    <text evidence="1">The sequence shown here is derived from an EMBL/GenBank/DDBJ whole genome shotgun (WGS) entry which is preliminary data.</text>
</comment>
<gene>
    <name evidence="1" type="ORF">GN330_22025</name>
</gene>
<dbReference type="RefSeq" id="WP_156715638.1">
    <property type="nucleotide sequence ID" value="NZ_WPHG01000008.1"/>
</dbReference>
<sequence>MARSMIQRRQEAARERVEAYDATLKRVVRAARPAPDFNKALAEARVGFAGEAIRDPTAWRPRMKSRDPARLRLAAARHLYARYPVSSALERVWLGVEELGVDEVRLRKGWYVIAARGGSLYKEGAGEWLTRKEVHRFLNPPGDLSFEAAFWQAVARSYTDDLGLALSIARSKVAYTPRRQFAFWREAAQFFCANPAPRALIDDLVDYLDACHRRDRRYSLKGRTLASLERQMHEWHRDLATIARIEAARRRAGRAAARAGMAAPEGGRWDGSALADWSWQPSAKEPRARREEYCVRQLRSASELVAETRAMRHCVSTYAAKCIAGSATIWSLTRRVPGKVERLLTIELDRQDRAVQVRGFANRPPLPDEQKVLMRWAKARGVVVM</sequence>
<evidence type="ECO:0000313" key="2">
    <source>
        <dbReference type="Proteomes" id="UP000463224"/>
    </source>
</evidence>
<keyword evidence="2" id="KW-1185">Reference proteome</keyword>
<evidence type="ECO:0000313" key="1">
    <source>
        <dbReference type="EMBL" id="MVA99935.1"/>
    </source>
</evidence>
<dbReference type="EMBL" id="WPHG01000008">
    <property type="protein sequence ID" value="MVA99935.1"/>
    <property type="molecule type" value="Genomic_DNA"/>
</dbReference>
<dbReference type="Pfam" id="PF14284">
    <property type="entry name" value="PcfJ"/>
    <property type="match status" value="1"/>
</dbReference>
<dbReference type="InterPro" id="IPR025586">
    <property type="entry name" value="PcfJ"/>
</dbReference>
<name>A0A844QKV4_9HYPH</name>